<sequence>MVRSRAFNGFGDLAPAPAGTSEAEAAGLPRLARLGRVMAVVLGALGALALASAGAVLVAQASGLIVGEPADALSLLAAGLLCAALAGMAAGVARAASGVSDAELRAGAVLVSVHDAQGDAVEVESQTGVLARTPAEALRGAGLFGRVLVADRPAFLSAVRTAAEGRAAVACDVRLSCVSETAGTAFLPLEVRCLPAAEGRARLIWREARVSRQEVDDEVRARADAEEANAAKSRFLAAMSHELRTPLNAILGFSELLSTDTGAPLDDARKAEYARIIHESGQHLLGLVNDILDLSRVEAGAYALELEPINVAELVGGCREMVALDAARKGVRVRTLAAATLPLVAADRRALRQIVLNLLSNAVKFTPEGGRVQLTARRQGDRLALRVRDTGPGIRPEDVARLGEPFFQTGEVAQRARGSGLGLAVVKGLVKLHDGTFRVDSVPGRGTTVTVTLPQGPVRAGADGTVKADGRGDDVVAAFPAHRTAEARARRMA</sequence>
<name>A0ABU0LDK9_XANAG</name>
<comment type="catalytic activity">
    <reaction evidence="1">
        <text>ATP + protein L-histidine = ADP + protein N-phospho-L-histidine.</text>
        <dbReference type="EC" id="2.7.13.3"/>
    </reaction>
</comment>
<gene>
    <name evidence="8" type="ORF">QOZ94_002014</name>
</gene>
<dbReference type="CDD" id="cd16922">
    <property type="entry name" value="HATPase_EvgS-ArcB-TorS-like"/>
    <property type="match status" value="1"/>
</dbReference>
<proteinExistence type="predicted"/>
<evidence type="ECO:0000256" key="3">
    <source>
        <dbReference type="ARBA" id="ARBA00022553"/>
    </source>
</evidence>
<keyword evidence="6" id="KW-0472">Membrane</keyword>
<evidence type="ECO:0000313" key="8">
    <source>
        <dbReference type="EMBL" id="MDQ0505218.1"/>
    </source>
</evidence>
<feature type="transmembrane region" description="Helical" evidence="6">
    <location>
        <begin position="72"/>
        <end position="93"/>
    </location>
</feature>
<dbReference type="SMART" id="SM00387">
    <property type="entry name" value="HATPase_c"/>
    <property type="match status" value="1"/>
</dbReference>
<keyword evidence="3" id="KW-0597">Phosphoprotein</keyword>
<feature type="transmembrane region" description="Helical" evidence="6">
    <location>
        <begin position="37"/>
        <end position="60"/>
    </location>
</feature>
<evidence type="ECO:0000256" key="1">
    <source>
        <dbReference type="ARBA" id="ARBA00000085"/>
    </source>
</evidence>
<dbReference type="PANTHER" id="PTHR43047">
    <property type="entry name" value="TWO-COMPONENT HISTIDINE PROTEIN KINASE"/>
    <property type="match status" value="1"/>
</dbReference>
<dbReference type="Gene3D" id="3.30.565.10">
    <property type="entry name" value="Histidine kinase-like ATPase, C-terminal domain"/>
    <property type="match status" value="1"/>
</dbReference>
<dbReference type="Gene3D" id="1.10.287.130">
    <property type="match status" value="1"/>
</dbReference>
<dbReference type="EMBL" id="JAUSVY010000004">
    <property type="protein sequence ID" value="MDQ0505218.1"/>
    <property type="molecule type" value="Genomic_DNA"/>
</dbReference>
<dbReference type="InterPro" id="IPR004358">
    <property type="entry name" value="Sig_transdc_His_kin-like_C"/>
</dbReference>
<feature type="domain" description="Histidine kinase" evidence="7">
    <location>
        <begin position="238"/>
        <end position="457"/>
    </location>
</feature>
<dbReference type="InterPro" id="IPR036890">
    <property type="entry name" value="HATPase_C_sf"/>
</dbReference>
<dbReference type="InterPro" id="IPR036097">
    <property type="entry name" value="HisK_dim/P_sf"/>
</dbReference>
<dbReference type="InterPro" id="IPR003594">
    <property type="entry name" value="HATPase_dom"/>
</dbReference>
<dbReference type="InterPro" id="IPR005467">
    <property type="entry name" value="His_kinase_dom"/>
</dbReference>
<dbReference type="SMART" id="SM00388">
    <property type="entry name" value="HisKA"/>
    <property type="match status" value="1"/>
</dbReference>
<evidence type="ECO:0000256" key="6">
    <source>
        <dbReference type="SAM" id="Phobius"/>
    </source>
</evidence>
<comment type="caution">
    <text evidence="8">The sequence shown here is derived from an EMBL/GenBank/DDBJ whole genome shotgun (WGS) entry which is preliminary data.</text>
</comment>
<dbReference type="PANTHER" id="PTHR43047:SF63">
    <property type="entry name" value="HISTIDINE KINASE"/>
    <property type="match status" value="1"/>
</dbReference>
<evidence type="ECO:0000256" key="4">
    <source>
        <dbReference type="ARBA" id="ARBA00022679"/>
    </source>
</evidence>
<evidence type="ECO:0000313" key="9">
    <source>
        <dbReference type="Proteomes" id="UP001241747"/>
    </source>
</evidence>
<keyword evidence="6" id="KW-0812">Transmembrane</keyword>
<dbReference type="Pfam" id="PF02518">
    <property type="entry name" value="HATPase_c"/>
    <property type="match status" value="1"/>
</dbReference>
<dbReference type="Proteomes" id="UP001241747">
    <property type="component" value="Unassembled WGS sequence"/>
</dbReference>
<dbReference type="GO" id="GO:0004673">
    <property type="term" value="F:protein histidine kinase activity"/>
    <property type="evidence" value="ECO:0007669"/>
    <property type="project" value="UniProtKB-EC"/>
</dbReference>
<evidence type="ECO:0000256" key="2">
    <source>
        <dbReference type="ARBA" id="ARBA00012438"/>
    </source>
</evidence>
<keyword evidence="5 8" id="KW-0418">Kinase</keyword>
<dbReference type="RefSeq" id="WP_237344398.1">
    <property type="nucleotide sequence ID" value="NZ_JABWGX010000004.1"/>
</dbReference>
<keyword evidence="6" id="KW-1133">Transmembrane helix</keyword>
<dbReference type="InterPro" id="IPR003661">
    <property type="entry name" value="HisK_dim/P_dom"/>
</dbReference>
<accession>A0ABU0LDK9</accession>
<dbReference type="SUPFAM" id="SSF55874">
    <property type="entry name" value="ATPase domain of HSP90 chaperone/DNA topoisomerase II/histidine kinase"/>
    <property type="match status" value="1"/>
</dbReference>
<evidence type="ECO:0000259" key="7">
    <source>
        <dbReference type="PROSITE" id="PS50109"/>
    </source>
</evidence>
<protein>
    <recommendedName>
        <fullName evidence="2">histidine kinase</fullName>
        <ecNumber evidence="2">2.7.13.3</ecNumber>
    </recommendedName>
</protein>
<evidence type="ECO:0000256" key="5">
    <source>
        <dbReference type="ARBA" id="ARBA00022777"/>
    </source>
</evidence>
<keyword evidence="9" id="KW-1185">Reference proteome</keyword>
<reference evidence="8 9" key="1">
    <citation type="submission" date="2023-07" db="EMBL/GenBank/DDBJ databases">
        <title>Genomic Encyclopedia of Type Strains, Phase IV (KMG-IV): sequencing the most valuable type-strain genomes for metagenomic binning, comparative biology and taxonomic classification.</title>
        <authorList>
            <person name="Goeker M."/>
        </authorList>
    </citation>
    <scope>NUCLEOTIDE SEQUENCE [LARGE SCALE GENOMIC DNA]</scope>
    <source>
        <strain evidence="8 9">DSM 3770</strain>
    </source>
</reference>
<dbReference type="SUPFAM" id="SSF47384">
    <property type="entry name" value="Homodimeric domain of signal transducing histidine kinase"/>
    <property type="match status" value="1"/>
</dbReference>
<keyword evidence="4 8" id="KW-0808">Transferase</keyword>
<dbReference type="PROSITE" id="PS50109">
    <property type="entry name" value="HIS_KIN"/>
    <property type="match status" value="1"/>
</dbReference>
<dbReference type="EC" id="2.7.13.3" evidence="2"/>
<dbReference type="Pfam" id="PF00512">
    <property type="entry name" value="HisKA"/>
    <property type="match status" value="1"/>
</dbReference>
<dbReference type="PRINTS" id="PR00344">
    <property type="entry name" value="BCTRLSENSOR"/>
</dbReference>
<dbReference type="CDD" id="cd00082">
    <property type="entry name" value="HisKA"/>
    <property type="match status" value="1"/>
</dbReference>
<organism evidence="8 9">
    <name type="scientific">Xanthobacter agilis</name>
    <dbReference type="NCBI Taxonomy" id="47492"/>
    <lineage>
        <taxon>Bacteria</taxon>
        <taxon>Pseudomonadati</taxon>
        <taxon>Pseudomonadota</taxon>
        <taxon>Alphaproteobacteria</taxon>
        <taxon>Hyphomicrobiales</taxon>
        <taxon>Xanthobacteraceae</taxon>
        <taxon>Xanthobacter</taxon>
    </lineage>
</organism>